<protein>
    <submittedName>
        <fullName evidence="1">Uncharacterized protein</fullName>
    </submittedName>
</protein>
<proteinExistence type="predicted"/>
<dbReference type="InterPro" id="IPR024768">
    <property type="entry name" value="Marf1"/>
</dbReference>
<dbReference type="AlphaFoldDB" id="A0A178VPI4"/>
<reference evidence="2" key="1">
    <citation type="journal article" date="2016" name="Proc. Natl. Acad. Sci. U.S.A.">
        <title>Chromosome-level assembly of Arabidopsis thaliana Ler reveals the extent of translocation and inversion polymorphisms.</title>
        <authorList>
            <person name="Zapata L."/>
            <person name="Ding J."/>
            <person name="Willing E.M."/>
            <person name="Hartwig B."/>
            <person name="Bezdan D."/>
            <person name="Jiao W.B."/>
            <person name="Patel V."/>
            <person name="Velikkakam James G."/>
            <person name="Koornneef M."/>
            <person name="Ossowski S."/>
            <person name="Schneeberger K."/>
        </authorList>
    </citation>
    <scope>NUCLEOTIDE SEQUENCE [LARGE SCALE GENOMIC DNA]</scope>
    <source>
        <strain evidence="2">cv. Landsberg erecta</strain>
    </source>
</reference>
<name>A0A178VPI4_ARATH</name>
<sequence length="88" mass="9891">MLCHFPFPNDLDPDSIYRNKKSSLEKMGYRGALSIKAYVDKEKFTDGLVSVYSDAGIEIIIPRDESESARVHSLLVDIAMWALENPAT</sequence>
<dbReference type="EMBL" id="LUHQ01000002">
    <property type="protein sequence ID" value="OAP07135.1"/>
    <property type="molecule type" value="Genomic_DNA"/>
</dbReference>
<evidence type="ECO:0000313" key="2">
    <source>
        <dbReference type="Proteomes" id="UP000078284"/>
    </source>
</evidence>
<dbReference type="Proteomes" id="UP000078284">
    <property type="component" value="Chromosome 2"/>
</dbReference>
<gene>
    <name evidence="1" type="ordered locus">AXX17_At2g25080</name>
</gene>
<evidence type="ECO:0000313" key="1">
    <source>
        <dbReference type="EMBL" id="OAP07135.1"/>
    </source>
</evidence>
<dbReference type="GO" id="GO:0005777">
    <property type="term" value="C:peroxisome"/>
    <property type="evidence" value="ECO:0007669"/>
    <property type="project" value="InterPro"/>
</dbReference>
<organism evidence="1 2">
    <name type="scientific">Arabidopsis thaliana</name>
    <name type="common">Mouse-ear cress</name>
    <dbReference type="NCBI Taxonomy" id="3702"/>
    <lineage>
        <taxon>Eukaryota</taxon>
        <taxon>Viridiplantae</taxon>
        <taxon>Streptophyta</taxon>
        <taxon>Embryophyta</taxon>
        <taxon>Tracheophyta</taxon>
        <taxon>Spermatophyta</taxon>
        <taxon>Magnoliopsida</taxon>
        <taxon>eudicotyledons</taxon>
        <taxon>Gunneridae</taxon>
        <taxon>Pentapetalae</taxon>
        <taxon>rosids</taxon>
        <taxon>malvids</taxon>
        <taxon>Brassicales</taxon>
        <taxon>Brassicaceae</taxon>
        <taxon>Camelineae</taxon>
        <taxon>Arabidopsis</taxon>
    </lineage>
</organism>
<dbReference type="PANTHER" id="PTHR14379:SF58">
    <property type="entry name" value="NYN DOMAIN-CONTAINING PROTEIN"/>
    <property type="match status" value="1"/>
</dbReference>
<accession>A0A178VPI4</accession>
<dbReference type="PANTHER" id="PTHR14379">
    <property type="entry name" value="LIMKAIN B LKAP"/>
    <property type="match status" value="1"/>
</dbReference>
<dbReference type="GO" id="GO:0010468">
    <property type="term" value="P:regulation of gene expression"/>
    <property type="evidence" value="ECO:0007669"/>
    <property type="project" value="InterPro"/>
</dbReference>
<comment type="caution">
    <text evidence="1">The sequence shown here is derived from an EMBL/GenBank/DDBJ whole genome shotgun (WGS) entry which is preliminary data.</text>
</comment>